<organism evidence="1 2">
    <name type="scientific">Fusobacterium necrophorum</name>
    <dbReference type="NCBI Taxonomy" id="859"/>
    <lineage>
        <taxon>Bacteria</taxon>
        <taxon>Fusobacteriati</taxon>
        <taxon>Fusobacteriota</taxon>
        <taxon>Fusobacteriia</taxon>
        <taxon>Fusobacteriales</taxon>
        <taxon>Fusobacteriaceae</taxon>
        <taxon>Fusobacterium</taxon>
    </lineage>
</organism>
<comment type="caution">
    <text evidence="1">The sequence shown here is derived from an EMBL/GenBank/DDBJ whole genome shotgun (WGS) entry which is preliminary data.</text>
</comment>
<name>A0A4Q2L0J5_9FUSO</name>
<dbReference type="Pfam" id="PF21983">
    <property type="entry name" value="NikA-like"/>
    <property type="match status" value="1"/>
</dbReference>
<dbReference type="AlphaFoldDB" id="A0A4Q2L0J5"/>
<accession>A0A4Q2L0J5</accession>
<sequence>MENRKRNVRLRFDLTDKEKELFERKKEESGAKSMSHFIRKTVLEKEIYEVDLKPLRDLYGTLSSAANKLNQIAKRVNQTGVIYKSDIDDMKKSIDNFSKEVWDIHLLLLKRKK</sequence>
<proteinExistence type="predicted"/>
<dbReference type="InterPro" id="IPR053842">
    <property type="entry name" value="NikA-like"/>
</dbReference>
<protein>
    <submittedName>
        <fullName evidence="1">Plasmid mobilization relaxosome protein MobC</fullName>
    </submittedName>
</protein>
<dbReference type="RefSeq" id="WP_129490230.1">
    <property type="nucleotide sequence ID" value="NZ_SBAP01000001.1"/>
</dbReference>
<evidence type="ECO:0000313" key="2">
    <source>
        <dbReference type="Proteomes" id="UP000289216"/>
    </source>
</evidence>
<reference evidence="1 2" key="1">
    <citation type="submission" date="2019-01" db="EMBL/GenBank/DDBJ databases">
        <title>Fusobacterium necrophorum Isolated From the Uterus of Dairy Cows.</title>
        <authorList>
            <person name="Francis A.M."/>
        </authorList>
    </citation>
    <scope>NUCLEOTIDE SEQUENCE [LARGE SCALE GENOMIC DNA]</scope>
    <source>
        <strain evidence="1 2">KG35</strain>
    </source>
</reference>
<gene>
    <name evidence="1" type="ORF">EPT53_00045</name>
</gene>
<dbReference type="Proteomes" id="UP000289216">
    <property type="component" value="Unassembled WGS sequence"/>
</dbReference>
<dbReference type="EMBL" id="SBAP01000001">
    <property type="protein sequence ID" value="RXZ71535.1"/>
    <property type="molecule type" value="Genomic_DNA"/>
</dbReference>
<evidence type="ECO:0000313" key="1">
    <source>
        <dbReference type="EMBL" id="RXZ71535.1"/>
    </source>
</evidence>